<comment type="caution">
    <text evidence="2">The sequence shown here is derived from an EMBL/GenBank/DDBJ whole genome shotgun (WGS) entry which is preliminary data.</text>
</comment>
<evidence type="ECO:0000313" key="2">
    <source>
        <dbReference type="EMBL" id="TWT46475.1"/>
    </source>
</evidence>
<dbReference type="Proteomes" id="UP000318995">
    <property type="component" value="Unassembled WGS sequence"/>
</dbReference>
<keyword evidence="3" id="KW-1185">Reference proteome</keyword>
<organism evidence="2 3">
    <name type="scientific">Botrimarina hoheduenensis</name>
    <dbReference type="NCBI Taxonomy" id="2528000"/>
    <lineage>
        <taxon>Bacteria</taxon>
        <taxon>Pseudomonadati</taxon>
        <taxon>Planctomycetota</taxon>
        <taxon>Planctomycetia</taxon>
        <taxon>Pirellulales</taxon>
        <taxon>Lacipirellulaceae</taxon>
        <taxon>Botrimarina</taxon>
    </lineage>
</organism>
<sequence>METWEIVLLTLASLVAIRSLATLMRKRRDQILESVQKQVNEYREKQKAAERRARQKKQQEDAA</sequence>
<evidence type="ECO:0000256" key="1">
    <source>
        <dbReference type="SAM" id="MobiDB-lite"/>
    </source>
</evidence>
<feature type="region of interest" description="Disordered" evidence="1">
    <location>
        <begin position="43"/>
        <end position="63"/>
    </location>
</feature>
<protein>
    <submittedName>
        <fullName evidence="2">Uncharacterized protein</fullName>
    </submittedName>
</protein>
<accession>A0A5C5W8G7</accession>
<proteinExistence type="predicted"/>
<gene>
    <name evidence="2" type="ORF">Pla111_15710</name>
</gene>
<reference evidence="2 3" key="1">
    <citation type="submission" date="2019-02" db="EMBL/GenBank/DDBJ databases">
        <title>Deep-cultivation of Planctomycetes and their phenomic and genomic characterization uncovers novel biology.</title>
        <authorList>
            <person name="Wiegand S."/>
            <person name="Jogler M."/>
            <person name="Boedeker C."/>
            <person name="Pinto D."/>
            <person name="Vollmers J."/>
            <person name="Rivas-Marin E."/>
            <person name="Kohn T."/>
            <person name="Peeters S.H."/>
            <person name="Heuer A."/>
            <person name="Rast P."/>
            <person name="Oberbeckmann S."/>
            <person name="Bunk B."/>
            <person name="Jeske O."/>
            <person name="Meyerdierks A."/>
            <person name="Storesund J.E."/>
            <person name="Kallscheuer N."/>
            <person name="Luecker S."/>
            <person name="Lage O.M."/>
            <person name="Pohl T."/>
            <person name="Merkel B.J."/>
            <person name="Hornburger P."/>
            <person name="Mueller R.-W."/>
            <person name="Bruemmer F."/>
            <person name="Labrenz M."/>
            <person name="Spormann A.M."/>
            <person name="Op Den Camp H."/>
            <person name="Overmann J."/>
            <person name="Amann R."/>
            <person name="Jetten M.S.M."/>
            <person name="Mascher T."/>
            <person name="Medema M.H."/>
            <person name="Devos D.P."/>
            <person name="Kaster A.-K."/>
            <person name="Ovreas L."/>
            <person name="Rohde M."/>
            <person name="Galperin M.Y."/>
            <person name="Jogler C."/>
        </authorList>
    </citation>
    <scope>NUCLEOTIDE SEQUENCE [LARGE SCALE GENOMIC DNA]</scope>
    <source>
        <strain evidence="2 3">Pla111</strain>
    </source>
</reference>
<dbReference type="RefSeq" id="WP_146573019.1">
    <property type="nucleotide sequence ID" value="NZ_SJPH01000003.1"/>
</dbReference>
<dbReference type="AlphaFoldDB" id="A0A5C5W8G7"/>
<dbReference type="EMBL" id="SJPH01000003">
    <property type="protein sequence ID" value="TWT46475.1"/>
    <property type="molecule type" value="Genomic_DNA"/>
</dbReference>
<evidence type="ECO:0000313" key="3">
    <source>
        <dbReference type="Proteomes" id="UP000318995"/>
    </source>
</evidence>
<name>A0A5C5W8G7_9BACT</name>